<comment type="caution">
    <text evidence="4">The sequence shown here is derived from an EMBL/GenBank/DDBJ whole genome shotgun (WGS) entry which is preliminary data.</text>
</comment>
<dbReference type="EMBL" id="JACHFK010000002">
    <property type="protein sequence ID" value="MBB5375964.1"/>
    <property type="molecule type" value="Genomic_DNA"/>
</dbReference>
<evidence type="ECO:0000313" key="5">
    <source>
        <dbReference type="Proteomes" id="UP000539473"/>
    </source>
</evidence>
<proteinExistence type="inferred from homology"/>
<organism evidence="4 5">
    <name type="scientific">Deinococcus metalli</name>
    <dbReference type="NCBI Taxonomy" id="1141878"/>
    <lineage>
        <taxon>Bacteria</taxon>
        <taxon>Thermotogati</taxon>
        <taxon>Deinococcota</taxon>
        <taxon>Deinococci</taxon>
        <taxon>Deinococcales</taxon>
        <taxon>Deinococcaceae</taxon>
        <taxon>Deinococcus</taxon>
    </lineage>
</organism>
<reference evidence="4 5" key="3">
    <citation type="submission" date="2020-08" db="EMBL/GenBank/DDBJ databases">
        <title>Genomic Encyclopedia of Type Strains, Phase IV (KMG-IV): sequencing the most valuable type-strain genomes for metagenomic binning, comparative biology and taxonomic classification.</title>
        <authorList>
            <person name="Goeker M."/>
        </authorList>
    </citation>
    <scope>NUCLEOTIDE SEQUENCE [LARGE SCALE GENOMIC DNA]</scope>
    <source>
        <strain evidence="4 5">DSM 27521</strain>
    </source>
</reference>
<sequence>MNIDLTGRLALVTGGSGQLGRVMCRTLAACGADVAVHYHRNAAQAAALVAELRALGVRAHAVQADVTDEASVLAMQRDVHAALGDPDIIVNNAVIQYTWTTVLEQPLADFDSQYRSTVLHGVLMARAFVPAMITRGGGRVITINTECAMQTAPTQGAYAAGKRGLDGIMRVLAREIGPHSITVNQVAPGWMISEDHPADDSDAQAAYARGVPLRRRGTDQDVANLVTFLASDLAAFISGQFISVSGGNVMPTI</sequence>
<dbReference type="RefSeq" id="WP_184110207.1">
    <property type="nucleotide sequence ID" value="NZ_BNAJ01000002.1"/>
</dbReference>
<dbReference type="PRINTS" id="PR00081">
    <property type="entry name" value="GDHRDH"/>
</dbReference>
<comment type="similarity">
    <text evidence="1">Belongs to the short-chain dehydrogenases/reductases (SDR) family.</text>
</comment>
<dbReference type="InterPro" id="IPR036291">
    <property type="entry name" value="NAD(P)-bd_dom_sf"/>
</dbReference>
<dbReference type="GO" id="GO:0004316">
    <property type="term" value="F:3-oxoacyl-[acyl-carrier-protein] reductase (NADPH) activity"/>
    <property type="evidence" value="ECO:0007669"/>
    <property type="project" value="UniProtKB-EC"/>
</dbReference>
<evidence type="ECO:0000256" key="2">
    <source>
        <dbReference type="ARBA" id="ARBA00023002"/>
    </source>
</evidence>
<dbReference type="PANTHER" id="PTHR43639:SF1">
    <property type="entry name" value="SHORT-CHAIN DEHYDROGENASE_REDUCTASE FAMILY PROTEIN"/>
    <property type="match status" value="1"/>
</dbReference>
<keyword evidence="2 4" id="KW-0560">Oxidoreductase</keyword>
<dbReference type="PRINTS" id="PR00080">
    <property type="entry name" value="SDRFAMILY"/>
</dbReference>
<dbReference type="EC" id="1.1.1.100" evidence="4"/>
<accession>A0A7W8NMM2</accession>
<gene>
    <name evidence="3" type="ORF">GCM10017781_10400</name>
    <name evidence="4" type="ORF">HNQ07_001421</name>
</gene>
<reference evidence="3" key="4">
    <citation type="submission" date="2024-05" db="EMBL/GenBank/DDBJ databases">
        <authorList>
            <person name="Sun Q."/>
            <person name="Zhou Y."/>
        </authorList>
    </citation>
    <scope>NUCLEOTIDE SEQUENCE</scope>
    <source>
        <strain evidence="3">CGMCC 1.18437</strain>
    </source>
</reference>
<protein>
    <submittedName>
        <fullName evidence="4">3-oxoacyl-[acyl-carrier protein] reductase</fullName>
        <ecNumber evidence="4">1.1.1.100</ecNumber>
    </submittedName>
    <submittedName>
        <fullName evidence="3">Beta-ketoacyl-ACP reductase</fullName>
    </submittedName>
</protein>
<dbReference type="Pfam" id="PF13561">
    <property type="entry name" value="adh_short_C2"/>
    <property type="match status" value="1"/>
</dbReference>
<reference evidence="3" key="1">
    <citation type="journal article" date="2014" name="Int. J. Syst. Evol. Microbiol.">
        <title>Complete genome of a new Firmicutes species belonging to the dominant human colonic microbiota ('Ruminococcus bicirculans') reveals two chromosomes and a selective capacity to utilize plant glucans.</title>
        <authorList>
            <consortium name="NISC Comparative Sequencing Program"/>
            <person name="Wegmann U."/>
            <person name="Louis P."/>
            <person name="Goesmann A."/>
            <person name="Henrissat B."/>
            <person name="Duncan S.H."/>
            <person name="Flint H.J."/>
        </authorList>
    </citation>
    <scope>NUCLEOTIDE SEQUENCE</scope>
    <source>
        <strain evidence="3">CGMCC 1.18437</strain>
    </source>
</reference>
<dbReference type="Proteomes" id="UP000539473">
    <property type="component" value="Unassembled WGS sequence"/>
</dbReference>
<dbReference type="Proteomes" id="UP000619376">
    <property type="component" value="Unassembled WGS sequence"/>
</dbReference>
<evidence type="ECO:0000313" key="4">
    <source>
        <dbReference type="EMBL" id="MBB5375964.1"/>
    </source>
</evidence>
<keyword evidence="6" id="KW-1185">Reference proteome</keyword>
<evidence type="ECO:0000313" key="6">
    <source>
        <dbReference type="Proteomes" id="UP000619376"/>
    </source>
</evidence>
<evidence type="ECO:0000256" key="1">
    <source>
        <dbReference type="ARBA" id="ARBA00006484"/>
    </source>
</evidence>
<dbReference type="PANTHER" id="PTHR43639">
    <property type="entry name" value="OXIDOREDUCTASE, SHORT-CHAIN DEHYDROGENASE/REDUCTASE FAMILY (AFU_ORTHOLOGUE AFUA_5G02870)"/>
    <property type="match status" value="1"/>
</dbReference>
<dbReference type="EMBL" id="BNAJ01000002">
    <property type="protein sequence ID" value="GHF35785.1"/>
    <property type="molecule type" value="Genomic_DNA"/>
</dbReference>
<dbReference type="InterPro" id="IPR002347">
    <property type="entry name" value="SDR_fam"/>
</dbReference>
<name>A0A7W8NMM2_9DEIO</name>
<reference evidence="6" key="2">
    <citation type="journal article" date="2019" name="Int. J. Syst. Evol. Microbiol.">
        <title>The Global Catalogue of Microorganisms (GCM) 10K type strain sequencing project: providing services to taxonomists for standard genome sequencing and annotation.</title>
        <authorList>
            <consortium name="The Broad Institute Genomics Platform"/>
            <consortium name="The Broad Institute Genome Sequencing Center for Infectious Disease"/>
            <person name="Wu L."/>
            <person name="Ma J."/>
        </authorList>
    </citation>
    <scope>NUCLEOTIDE SEQUENCE [LARGE SCALE GENOMIC DNA]</scope>
    <source>
        <strain evidence="6">CGMCC 1.18437</strain>
    </source>
</reference>
<dbReference type="Gene3D" id="3.40.50.720">
    <property type="entry name" value="NAD(P)-binding Rossmann-like Domain"/>
    <property type="match status" value="1"/>
</dbReference>
<dbReference type="FunFam" id="3.40.50.720:FF:000173">
    <property type="entry name" value="3-oxoacyl-[acyl-carrier protein] reductase"/>
    <property type="match status" value="1"/>
</dbReference>
<dbReference type="SUPFAM" id="SSF51735">
    <property type="entry name" value="NAD(P)-binding Rossmann-fold domains"/>
    <property type="match status" value="1"/>
</dbReference>
<dbReference type="AlphaFoldDB" id="A0A7W8NMM2"/>
<evidence type="ECO:0000313" key="3">
    <source>
        <dbReference type="EMBL" id="GHF35785.1"/>
    </source>
</evidence>